<evidence type="ECO:0000313" key="8">
    <source>
        <dbReference type="EMBL" id="ABW66171.1"/>
    </source>
</evidence>
<evidence type="ECO:0000256" key="6">
    <source>
        <dbReference type="ARBA" id="ARBA00023163"/>
    </source>
</evidence>
<dbReference type="Gene3D" id="3.40.50.300">
    <property type="entry name" value="P-loop containing nucleotide triphosphate hydrolases"/>
    <property type="match status" value="1"/>
</dbReference>
<proteinExistence type="predicted"/>
<keyword evidence="3" id="KW-0805">Transcription regulation</keyword>
<dbReference type="InterPro" id="IPR025943">
    <property type="entry name" value="Sigma_54_int_dom_ATP-bd_2"/>
</dbReference>
<keyword evidence="9" id="KW-1185">Reference proteome</keyword>
<organism evidence="8 9">
    <name type="scientific">Desulfosudis oleivorans (strain DSM 6200 / JCM 39069 / Hxd3)</name>
    <name type="common">Desulfococcus oleovorans</name>
    <dbReference type="NCBI Taxonomy" id="96561"/>
    <lineage>
        <taxon>Bacteria</taxon>
        <taxon>Pseudomonadati</taxon>
        <taxon>Thermodesulfobacteriota</taxon>
        <taxon>Desulfobacteria</taxon>
        <taxon>Desulfobacterales</taxon>
        <taxon>Desulfosudaceae</taxon>
        <taxon>Desulfosudis</taxon>
    </lineage>
</organism>
<evidence type="ECO:0000256" key="4">
    <source>
        <dbReference type="ARBA" id="ARBA00023125"/>
    </source>
</evidence>
<dbReference type="PANTHER" id="PTHR32071">
    <property type="entry name" value="TRANSCRIPTIONAL REGULATORY PROTEIN"/>
    <property type="match status" value="1"/>
</dbReference>
<feature type="domain" description="Sigma-54 factor interaction" evidence="7">
    <location>
        <begin position="372"/>
        <end position="602"/>
    </location>
</feature>
<dbReference type="Pfam" id="PF25601">
    <property type="entry name" value="AAA_lid_14"/>
    <property type="match status" value="1"/>
</dbReference>
<dbReference type="Gene3D" id="1.10.10.60">
    <property type="entry name" value="Homeodomain-like"/>
    <property type="match status" value="1"/>
</dbReference>
<dbReference type="RefSeq" id="WP_012173790.1">
    <property type="nucleotide sequence ID" value="NC_009943.1"/>
</dbReference>
<dbReference type="AlphaFoldDB" id="A8ZT07"/>
<dbReference type="eggNOG" id="COG3829">
    <property type="taxonomic scope" value="Bacteria"/>
</dbReference>
<dbReference type="InterPro" id="IPR027417">
    <property type="entry name" value="P-loop_NTPase"/>
</dbReference>
<dbReference type="GO" id="GO:0003677">
    <property type="term" value="F:DNA binding"/>
    <property type="evidence" value="ECO:0007669"/>
    <property type="project" value="UniProtKB-KW"/>
</dbReference>
<dbReference type="EMBL" id="CP000859">
    <property type="protein sequence ID" value="ABW66171.1"/>
    <property type="molecule type" value="Genomic_DNA"/>
</dbReference>
<dbReference type="Gene3D" id="1.10.8.60">
    <property type="match status" value="1"/>
</dbReference>
<protein>
    <submittedName>
        <fullName evidence="8">Transcriptional regulator, Fis family</fullName>
    </submittedName>
</protein>
<dbReference type="InterPro" id="IPR029016">
    <property type="entry name" value="GAF-like_dom_sf"/>
</dbReference>
<dbReference type="PROSITE" id="PS00676">
    <property type="entry name" value="SIGMA54_INTERACT_2"/>
    <property type="match status" value="1"/>
</dbReference>
<dbReference type="InterPro" id="IPR025944">
    <property type="entry name" value="Sigma_54_int_dom_CS"/>
</dbReference>
<dbReference type="InterPro" id="IPR003593">
    <property type="entry name" value="AAA+_ATPase"/>
</dbReference>
<dbReference type="SMART" id="SM00382">
    <property type="entry name" value="AAA"/>
    <property type="match status" value="1"/>
</dbReference>
<dbReference type="PROSITE" id="PS00675">
    <property type="entry name" value="SIGMA54_INTERACT_1"/>
    <property type="match status" value="1"/>
</dbReference>
<dbReference type="CDD" id="cd00009">
    <property type="entry name" value="AAA"/>
    <property type="match status" value="1"/>
</dbReference>
<evidence type="ECO:0000313" key="9">
    <source>
        <dbReference type="Proteomes" id="UP000008561"/>
    </source>
</evidence>
<dbReference type="PROSITE" id="PS00688">
    <property type="entry name" value="SIGMA54_INTERACT_3"/>
    <property type="match status" value="1"/>
</dbReference>
<sequence length="681" mass="77045">MTFEQDALARRNHQQVLEKTPYVALEDIYQRLRHAFPIDRIYVVQLDPDRRLMRVLAEASETGAEKTNFLFDAIPDLILDPFEKGYVPETYIINEPATDVIGSYIYKRGKAANWSSVNLNFSDASVGYGTVFFTVAGTNRINETYAGQVADVRGPLHLIFENIVKDHQQTDTLPSLKEPMENTDEIFRQVTRRLCGNLDLQTGVSHCLQYLSRFMPGQTIIVHHWEEGLRSFRVLAETYGFIAGKIEPVIPWGQEKLLAEDILRLGTTRLINQPGRDSTMENYVNHFGTDWSVLVMLLIDKDMPIGVASLGSEGNSMLTEDHLRLFSQLHDPFFIAFSNHMKHREIIRLNKLLEEEKKFLQKELHHPVTGSIVGGNFGLKGVMEMSRLVAGQDSPVLLLGETGVGKELVANFIHQHSARKDGPFIRVNSGAIPETLIDSELFGHEKGAFTGAVGRKTGRFERAHGGTIFLDEIAELPLRDQVRLLRVLQHKIIERVGGTESIPVDIRVIAATNRNLEEMVAEGRFREDLWFRLNVFPIKIPPLRARRSDIPALVDHFIEKKSRELKYRKPPTLAPDAIVRLKNYSWPGNVRELENVVERELILGTGGLLLFQNITQQPAEDSLPDIHPDDQEALAIDDAMRRHIQHVLNLTKGRIHGPKGAAALLKINPSTLRNRMKKLGI</sequence>
<dbReference type="InterPro" id="IPR009057">
    <property type="entry name" value="Homeodomain-like_sf"/>
</dbReference>
<gene>
    <name evidence="8" type="ordered locus">Dole_0361</name>
</gene>
<dbReference type="InterPro" id="IPR058031">
    <property type="entry name" value="AAA_lid_NorR"/>
</dbReference>
<evidence type="ECO:0000256" key="3">
    <source>
        <dbReference type="ARBA" id="ARBA00023015"/>
    </source>
</evidence>
<dbReference type="STRING" id="96561.Dole_0361"/>
<keyword evidence="6" id="KW-0804">Transcription</keyword>
<dbReference type="KEGG" id="dol:Dole_0361"/>
<evidence type="ECO:0000256" key="1">
    <source>
        <dbReference type="ARBA" id="ARBA00022741"/>
    </source>
</evidence>
<evidence type="ECO:0000259" key="7">
    <source>
        <dbReference type="PROSITE" id="PS50045"/>
    </source>
</evidence>
<keyword evidence="5" id="KW-0010">Activator</keyword>
<reference evidence="8 9" key="1">
    <citation type="submission" date="2007-10" db="EMBL/GenBank/DDBJ databases">
        <title>Complete sequence of Desulfococcus oleovorans Hxd3.</title>
        <authorList>
            <consortium name="US DOE Joint Genome Institute"/>
            <person name="Copeland A."/>
            <person name="Lucas S."/>
            <person name="Lapidus A."/>
            <person name="Barry K."/>
            <person name="Glavina del Rio T."/>
            <person name="Dalin E."/>
            <person name="Tice H."/>
            <person name="Pitluck S."/>
            <person name="Kiss H."/>
            <person name="Brettin T."/>
            <person name="Bruce D."/>
            <person name="Detter J.C."/>
            <person name="Han C."/>
            <person name="Schmutz J."/>
            <person name="Larimer F."/>
            <person name="Land M."/>
            <person name="Hauser L."/>
            <person name="Kyrpides N."/>
            <person name="Kim E."/>
            <person name="Wawrik B."/>
            <person name="Richardson P."/>
        </authorList>
    </citation>
    <scope>NUCLEOTIDE SEQUENCE [LARGE SCALE GENOMIC DNA]</scope>
    <source>
        <strain evidence="9">DSM 6200 / JCM 39069 / Hxd3</strain>
    </source>
</reference>
<evidence type="ECO:0000256" key="5">
    <source>
        <dbReference type="ARBA" id="ARBA00023159"/>
    </source>
</evidence>
<name>A8ZT07_DESOH</name>
<evidence type="ECO:0000256" key="2">
    <source>
        <dbReference type="ARBA" id="ARBA00022840"/>
    </source>
</evidence>
<dbReference type="FunFam" id="3.40.50.300:FF:000006">
    <property type="entry name" value="DNA-binding transcriptional regulator NtrC"/>
    <property type="match status" value="1"/>
</dbReference>
<dbReference type="Pfam" id="PF00158">
    <property type="entry name" value="Sigma54_activat"/>
    <property type="match status" value="1"/>
</dbReference>
<dbReference type="SUPFAM" id="SSF52540">
    <property type="entry name" value="P-loop containing nucleoside triphosphate hydrolases"/>
    <property type="match status" value="1"/>
</dbReference>
<dbReference type="GO" id="GO:0005524">
    <property type="term" value="F:ATP binding"/>
    <property type="evidence" value="ECO:0007669"/>
    <property type="project" value="UniProtKB-KW"/>
</dbReference>
<dbReference type="HOGENOM" id="CLU_000445_95_2_7"/>
<dbReference type="InterPro" id="IPR002078">
    <property type="entry name" value="Sigma_54_int"/>
</dbReference>
<dbReference type="OrthoDB" id="9763792at2"/>
<keyword evidence="2" id="KW-0067">ATP-binding</keyword>
<dbReference type="GO" id="GO:0006355">
    <property type="term" value="P:regulation of DNA-templated transcription"/>
    <property type="evidence" value="ECO:0007669"/>
    <property type="project" value="InterPro"/>
</dbReference>
<dbReference type="PANTHER" id="PTHR32071:SF117">
    <property type="entry name" value="PTS-DEPENDENT DIHYDROXYACETONE KINASE OPERON REGULATORY PROTEIN-RELATED"/>
    <property type="match status" value="1"/>
</dbReference>
<dbReference type="Gene3D" id="3.30.450.40">
    <property type="match status" value="1"/>
</dbReference>
<dbReference type="PROSITE" id="PS50045">
    <property type="entry name" value="SIGMA54_INTERACT_4"/>
    <property type="match status" value="1"/>
</dbReference>
<dbReference type="Proteomes" id="UP000008561">
    <property type="component" value="Chromosome"/>
</dbReference>
<dbReference type="SUPFAM" id="SSF55781">
    <property type="entry name" value="GAF domain-like"/>
    <property type="match status" value="1"/>
</dbReference>
<dbReference type="InterPro" id="IPR025662">
    <property type="entry name" value="Sigma_54_int_dom_ATP-bd_1"/>
</dbReference>
<dbReference type="SUPFAM" id="SSF46689">
    <property type="entry name" value="Homeodomain-like"/>
    <property type="match status" value="1"/>
</dbReference>
<keyword evidence="4" id="KW-0238">DNA-binding</keyword>
<keyword evidence="1" id="KW-0547">Nucleotide-binding</keyword>
<accession>A8ZT07</accession>